<protein>
    <submittedName>
        <fullName evidence="1">Uncharacterized protein</fullName>
    </submittedName>
</protein>
<dbReference type="AlphaFoldDB" id="A0A2Z7D5R5"/>
<name>A0A2Z7D5R5_9LAMI</name>
<proteinExistence type="predicted"/>
<dbReference type="EMBL" id="KQ991159">
    <property type="protein sequence ID" value="KZV52231.1"/>
    <property type="molecule type" value="Genomic_DNA"/>
</dbReference>
<evidence type="ECO:0000313" key="2">
    <source>
        <dbReference type="Proteomes" id="UP000250235"/>
    </source>
</evidence>
<sequence length="211" mass="24018">MYMSMIICLSSCAPHGFEFFCMDSIHGLLEGSGLVVKWFMVVLGVDFGGSKWRFKGRTGGLKFYIVQCVFTVCRLNDRSLALSQNVVVSIYSSDTILISLKCTCWLPLNNAPAAYHQVVHLLVFLRSSTCWFLAQDHLLNHTKAKRCRINLSKRHRFAIANSRYHLLVNSSLRLDFFLYNVTLTLASGSSIDWIYCSFLLIDDVTDDFIYA</sequence>
<dbReference type="Proteomes" id="UP000250235">
    <property type="component" value="Unassembled WGS sequence"/>
</dbReference>
<accession>A0A2Z7D5R5</accession>
<keyword evidence="2" id="KW-1185">Reference proteome</keyword>
<evidence type="ECO:0000313" key="1">
    <source>
        <dbReference type="EMBL" id="KZV52231.1"/>
    </source>
</evidence>
<organism evidence="1 2">
    <name type="scientific">Dorcoceras hygrometricum</name>
    <dbReference type="NCBI Taxonomy" id="472368"/>
    <lineage>
        <taxon>Eukaryota</taxon>
        <taxon>Viridiplantae</taxon>
        <taxon>Streptophyta</taxon>
        <taxon>Embryophyta</taxon>
        <taxon>Tracheophyta</taxon>
        <taxon>Spermatophyta</taxon>
        <taxon>Magnoliopsida</taxon>
        <taxon>eudicotyledons</taxon>
        <taxon>Gunneridae</taxon>
        <taxon>Pentapetalae</taxon>
        <taxon>asterids</taxon>
        <taxon>lamiids</taxon>
        <taxon>Lamiales</taxon>
        <taxon>Gesneriaceae</taxon>
        <taxon>Didymocarpoideae</taxon>
        <taxon>Trichosporeae</taxon>
        <taxon>Loxocarpinae</taxon>
        <taxon>Dorcoceras</taxon>
    </lineage>
</organism>
<reference evidence="1 2" key="1">
    <citation type="journal article" date="2015" name="Proc. Natl. Acad. Sci. U.S.A.">
        <title>The resurrection genome of Boea hygrometrica: A blueprint for survival of dehydration.</title>
        <authorList>
            <person name="Xiao L."/>
            <person name="Yang G."/>
            <person name="Zhang L."/>
            <person name="Yang X."/>
            <person name="Zhao S."/>
            <person name="Ji Z."/>
            <person name="Zhou Q."/>
            <person name="Hu M."/>
            <person name="Wang Y."/>
            <person name="Chen M."/>
            <person name="Xu Y."/>
            <person name="Jin H."/>
            <person name="Xiao X."/>
            <person name="Hu G."/>
            <person name="Bao F."/>
            <person name="Hu Y."/>
            <person name="Wan P."/>
            <person name="Li L."/>
            <person name="Deng X."/>
            <person name="Kuang T."/>
            <person name="Xiang C."/>
            <person name="Zhu J.K."/>
            <person name="Oliver M.J."/>
            <person name="He Y."/>
        </authorList>
    </citation>
    <scope>NUCLEOTIDE SEQUENCE [LARGE SCALE GENOMIC DNA]</scope>
    <source>
        <strain evidence="2">cv. XS01</strain>
    </source>
</reference>
<gene>
    <name evidence="1" type="ORF">F511_39667</name>
</gene>